<dbReference type="InterPro" id="IPR039540">
    <property type="entry name" value="UBL3-like_ubiquitin_dom"/>
</dbReference>
<dbReference type="AlphaFoldDB" id="A0A7S1AHT8"/>
<dbReference type="Gene3D" id="3.10.20.90">
    <property type="entry name" value="Phosphatidylinositol 3-kinase Catalytic Subunit, Chain A, domain 1"/>
    <property type="match status" value="1"/>
</dbReference>
<accession>A0A7S1AHT8</accession>
<reference evidence="2" key="1">
    <citation type="submission" date="2021-01" db="EMBL/GenBank/DDBJ databases">
        <authorList>
            <person name="Corre E."/>
            <person name="Pelletier E."/>
            <person name="Niang G."/>
            <person name="Scheremetjew M."/>
            <person name="Finn R."/>
            <person name="Kale V."/>
            <person name="Holt S."/>
            <person name="Cochrane G."/>
            <person name="Meng A."/>
            <person name="Brown T."/>
            <person name="Cohen L."/>
        </authorList>
    </citation>
    <scope>NUCLEOTIDE SEQUENCE</scope>
</reference>
<organism evidence="2">
    <name type="scientific">Noctiluca scintillans</name>
    <name type="common">Sea sparkle</name>
    <name type="synonym">Red tide dinoflagellate</name>
    <dbReference type="NCBI Taxonomy" id="2966"/>
    <lineage>
        <taxon>Eukaryota</taxon>
        <taxon>Sar</taxon>
        <taxon>Alveolata</taxon>
        <taxon>Dinophyceae</taxon>
        <taxon>Noctilucales</taxon>
        <taxon>Noctilucaceae</taxon>
        <taxon>Noctiluca</taxon>
    </lineage>
</organism>
<proteinExistence type="predicted"/>
<dbReference type="InterPro" id="IPR029071">
    <property type="entry name" value="Ubiquitin-like_domsf"/>
</dbReference>
<dbReference type="Pfam" id="PF13881">
    <property type="entry name" value="Rad60-SLD_2"/>
    <property type="match status" value="1"/>
</dbReference>
<evidence type="ECO:0000259" key="1">
    <source>
        <dbReference type="Pfam" id="PF13881"/>
    </source>
</evidence>
<sequence length="110" mass="11999">MDEIKLKLIFTNNVDLSPELTTSLGTTVKDVKQNIMDSWPQPEDIERVRLFAAGKELGGKGGDDLKSLRDAKIVVSQNFPTPVHVCGVAKSAVASERGRPKQSQCFCALL</sequence>
<dbReference type="SUPFAM" id="SSF54236">
    <property type="entry name" value="Ubiquitin-like"/>
    <property type="match status" value="1"/>
</dbReference>
<gene>
    <name evidence="2" type="ORF">NSCI0253_LOCUS29031</name>
</gene>
<dbReference type="EMBL" id="HBFQ01040945">
    <property type="protein sequence ID" value="CAD8854679.1"/>
    <property type="molecule type" value="Transcribed_RNA"/>
</dbReference>
<protein>
    <recommendedName>
        <fullName evidence="1">UBL3-like ubiquitin domain-containing protein</fullName>
    </recommendedName>
</protein>
<feature type="domain" description="UBL3-like ubiquitin" evidence="1">
    <location>
        <begin position="2"/>
        <end position="107"/>
    </location>
</feature>
<name>A0A7S1AHT8_NOCSC</name>
<evidence type="ECO:0000313" key="2">
    <source>
        <dbReference type="EMBL" id="CAD8854679.1"/>
    </source>
</evidence>